<dbReference type="AlphaFoldDB" id="A0A853HVR6"/>
<proteinExistence type="predicted"/>
<keyword evidence="1" id="KW-0812">Transmembrane</keyword>
<protein>
    <submittedName>
        <fullName evidence="2">Uncharacterized protein</fullName>
    </submittedName>
</protein>
<reference evidence="2 3" key="1">
    <citation type="submission" date="2020-07" db="EMBL/GenBank/DDBJ databases">
        <title>Endozoicomonas sp. nov., isolated from sediment.</title>
        <authorList>
            <person name="Gu T."/>
        </authorList>
    </citation>
    <scope>NUCLEOTIDE SEQUENCE [LARGE SCALE GENOMIC DNA]</scope>
    <source>
        <strain evidence="2 3">SM1973</strain>
    </source>
</reference>
<organism evidence="2 3">
    <name type="scientific">Spartinivicinus marinus</name>
    <dbReference type="NCBI Taxonomy" id="2994442"/>
    <lineage>
        <taxon>Bacteria</taxon>
        <taxon>Pseudomonadati</taxon>
        <taxon>Pseudomonadota</taxon>
        <taxon>Gammaproteobacteria</taxon>
        <taxon>Oceanospirillales</taxon>
        <taxon>Zooshikellaceae</taxon>
        <taxon>Spartinivicinus</taxon>
    </lineage>
</organism>
<feature type="transmembrane region" description="Helical" evidence="1">
    <location>
        <begin position="12"/>
        <end position="32"/>
    </location>
</feature>
<keyword evidence="1" id="KW-0472">Membrane</keyword>
<dbReference type="EMBL" id="JACCKB010000008">
    <property type="protein sequence ID" value="NYZ65850.1"/>
    <property type="molecule type" value="Genomic_DNA"/>
</dbReference>
<keyword evidence="3" id="KW-1185">Reference proteome</keyword>
<dbReference type="Proteomes" id="UP000569732">
    <property type="component" value="Unassembled WGS sequence"/>
</dbReference>
<gene>
    <name evidence="2" type="ORF">H0A36_07470</name>
</gene>
<evidence type="ECO:0000256" key="1">
    <source>
        <dbReference type="SAM" id="Phobius"/>
    </source>
</evidence>
<evidence type="ECO:0000313" key="3">
    <source>
        <dbReference type="Proteomes" id="UP000569732"/>
    </source>
</evidence>
<comment type="caution">
    <text evidence="2">The sequence shown here is derived from an EMBL/GenBank/DDBJ whole genome shotgun (WGS) entry which is preliminary data.</text>
</comment>
<evidence type="ECO:0000313" key="2">
    <source>
        <dbReference type="EMBL" id="NYZ65850.1"/>
    </source>
</evidence>
<name>A0A853HVR6_9GAMM</name>
<sequence>MSLHYRIRRSIALGLFSVCLVLGIAYVGYQAYIKLLPPFNLSDIEDSTSTMNHHLFLQLSSGYSVVDVIVNGLFFTRLATIEDTGFGMRLSFNEFLVKGENQIDFLLVPNGPLPTFLANNLSIKIFSKHQGQVKNHTEKVVSIKDLEKASGKDTYHFRLNFKYDGFDLSPWLAQLSPLTEQEAISFAKQVVQIINDKNHDALMNVFYVRGKIYAQAYSQEFEKDFGRLARTIQETFIKNGLEKSVFEDKEFVVKPYFNNKVYSIFIVPDYTLDINKHLTPSDQPRDFLVSRPEGGSQRFNMEVSIAKFQGKYIFFI</sequence>
<keyword evidence="1" id="KW-1133">Transmembrane helix</keyword>
<accession>A0A853HVR6</accession>
<dbReference type="RefSeq" id="WP_180567878.1">
    <property type="nucleotide sequence ID" value="NZ_JACCKB010000008.1"/>
</dbReference>